<dbReference type="AlphaFoldDB" id="A0A8X6T0F6"/>
<name>A0A8X6T0F6_NEPPI</name>
<gene>
    <name evidence="1" type="ORF">NPIL_109141</name>
</gene>
<reference evidence="1" key="1">
    <citation type="submission" date="2020-08" db="EMBL/GenBank/DDBJ databases">
        <title>Multicomponent nature underlies the extraordinary mechanical properties of spider dragline silk.</title>
        <authorList>
            <person name="Kono N."/>
            <person name="Nakamura H."/>
            <person name="Mori M."/>
            <person name="Yoshida Y."/>
            <person name="Ohtoshi R."/>
            <person name="Malay A.D."/>
            <person name="Moran D.A.P."/>
            <person name="Tomita M."/>
            <person name="Numata K."/>
            <person name="Arakawa K."/>
        </authorList>
    </citation>
    <scope>NUCLEOTIDE SEQUENCE</scope>
</reference>
<protein>
    <submittedName>
        <fullName evidence="1">Uncharacterized protein</fullName>
    </submittedName>
</protein>
<evidence type="ECO:0000313" key="2">
    <source>
        <dbReference type="Proteomes" id="UP000887013"/>
    </source>
</evidence>
<organism evidence="1 2">
    <name type="scientific">Nephila pilipes</name>
    <name type="common">Giant wood spider</name>
    <name type="synonym">Nephila maculata</name>
    <dbReference type="NCBI Taxonomy" id="299642"/>
    <lineage>
        <taxon>Eukaryota</taxon>
        <taxon>Metazoa</taxon>
        <taxon>Ecdysozoa</taxon>
        <taxon>Arthropoda</taxon>
        <taxon>Chelicerata</taxon>
        <taxon>Arachnida</taxon>
        <taxon>Araneae</taxon>
        <taxon>Araneomorphae</taxon>
        <taxon>Entelegynae</taxon>
        <taxon>Araneoidea</taxon>
        <taxon>Nephilidae</taxon>
        <taxon>Nephila</taxon>
    </lineage>
</organism>
<comment type="caution">
    <text evidence="1">The sequence shown here is derived from an EMBL/GenBank/DDBJ whole genome shotgun (WGS) entry which is preliminary data.</text>
</comment>
<evidence type="ECO:0000313" key="1">
    <source>
        <dbReference type="EMBL" id="GFS71930.1"/>
    </source>
</evidence>
<accession>A0A8X6T0F6</accession>
<dbReference type="EMBL" id="BMAW01000990">
    <property type="protein sequence ID" value="GFS71930.1"/>
    <property type="molecule type" value="Genomic_DNA"/>
</dbReference>
<keyword evidence="2" id="KW-1185">Reference proteome</keyword>
<proteinExistence type="predicted"/>
<dbReference type="Proteomes" id="UP000887013">
    <property type="component" value="Unassembled WGS sequence"/>
</dbReference>
<sequence>MVITVNYGLMFCYRESKTLSDTELSQCLVMVEDREGSDTHTDLRGSAAFYFPLSSRIRVCLSLPTASSESGLGCNLLTFPCPDIASTFTKSRTLLFVLSIILSGME</sequence>